<gene>
    <name evidence="3" type="ORF">M011DRAFT_408020</name>
</gene>
<feature type="chain" id="PRO_5025328262" description="Apple domain-containing protein" evidence="2">
    <location>
        <begin position="24"/>
        <end position="308"/>
    </location>
</feature>
<keyword evidence="4" id="KW-1185">Reference proteome</keyword>
<reference evidence="3" key="1">
    <citation type="journal article" date="2020" name="Stud. Mycol.">
        <title>101 Dothideomycetes genomes: a test case for predicting lifestyles and emergence of pathogens.</title>
        <authorList>
            <person name="Haridas S."/>
            <person name="Albert R."/>
            <person name="Binder M."/>
            <person name="Bloem J."/>
            <person name="Labutti K."/>
            <person name="Salamov A."/>
            <person name="Andreopoulos B."/>
            <person name="Baker S."/>
            <person name="Barry K."/>
            <person name="Bills G."/>
            <person name="Bluhm B."/>
            <person name="Cannon C."/>
            <person name="Castanera R."/>
            <person name="Culley D."/>
            <person name="Daum C."/>
            <person name="Ezra D."/>
            <person name="Gonzalez J."/>
            <person name="Henrissat B."/>
            <person name="Kuo A."/>
            <person name="Liang C."/>
            <person name="Lipzen A."/>
            <person name="Lutzoni F."/>
            <person name="Magnuson J."/>
            <person name="Mondo S."/>
            <person name="Nolan M."/>
            <person name="Ohm R."/>
            <person name="Pangilinan J."/>
            <person name="Park H.-J."/>
            <person name="Ramirez L."/>
            <person name="Alfaro M."/>
            <person name="Sun H."/>
            <person name="Tritt A."/>
            <person name="Yoshinaga Y."/>
            <person name="Zwiers L.-H."/>
            <person name="Turgeon B."/>
            <person name="Goodwin S."/>
            <person name="Spatafora J."/>
            <person name="Crous P."/>
            <person name="Grigoriev I."/>
        </authorList>
    </citation>
    <scope>NUCLEOTIDE SEQUENCE</scope>
    <source>
        <strain evidence="3">CBS 119925</strain>
    </source>
</reference>
<evidence type="ECO:0000256" key="1">
    <source>
        <dbReference type="SAM" id="MobiDB-lite"/>
    </source>
</evidence>
<dbReference type="AlphaFoldDB" id="A0A6A6V4A8"/>
<sequence>MPSLKRVILSAPLYLLLSTPTTAQLKSSIPTAAEYNTECKTCPRSLCPNVHAYYSYDTMNVTCWTQGTKIMGDDLWLRTGENCYVTQYDVLEYPGDYTTDLAYCGRASERWEQHVTRQENTIRWRAECRLHPELGSDVVAWLKEETDVVLTCWSEEGQIVIDDAYWLKTTQNCYVSRKHLLSSPDLTSLDHCGPIPMLEWEKHHNENGTSDVNKRSASPSPDAHPDPVPEILESRMYLINVTVGEEYAYCRSCAQATCRSVRRFEFNDEVWLQCGVGYENGDKWVLTTDFCYMNVTDFWQAPHGDCEF</sequence>
<dbReference type="OrthoDB" id="5358886at2759"/>
<protein>
    <recommendedName>
        <fullName evidence="5">Apple domain-containing protein</fullName>
    </recommendedName>
</protein>
<keyword evidence="2" id="KW-0732">Signal</keyword>
<evidence type="ECO:0000313" key="4">
    <source>
        <dbReference type="Proteomes" id="UP000799440"/>
    </source>
</evidence>
<organism evidence="3 4">
    <name type="scientific">Sporormia fimetaria CBS 119925</name>
    <dbReference type="NCBI Taxonomy" id="1340428"/>
    <lineage>
        <taxon>Eukaryota</taxon>
        <taxon>Fungi</taxon>
        <taxon>Dikarya</taxon>
        <taxon>Ascomycota</taxon>
        <taxon>Pezizomycotina</taxon>
        <taxon>Dothideomycetes</taxon>
        <taxon>Pleosporomycetidae</taxon>
        <taxon>Pleosporales</taxon>
        <taxon>Sporormiaceae</taxon>
        <taxon>Sporormia</taxon>
    </lineage>
</organism>
<evidence type="ECO:0000313" key="3">
    <source>
        <dbReference type="EMBL" id="KAF2744716.1"/>
    </source>
</evidence>
<dbReference type="EMBL" id="MU006587">
    <property type="protein sequence ID" value="KAF2744716.1"/>
    <property type="molecule type" value="Genomic_DNA"/>
</dbReference>
<accession>A0A6A6V4A8</accession>
<dbReference type="Proteomes" id="UP000799440">
    <property type="component" value="Unassembled WGS sequence"/>
</dbReference>
<feature type="signal peptide" evidence="2">
    <location>
        <begin position="1"/>
        <end position="23"/>
    </location>
</feature>
<proteinExistence type="predicted"/>
<evidence type="ECO:0000256" key="2">
    <source>
        <dbReference type="SAM" id="SignalP"/>
    </source>
</evidence>
<feature type="region of interest" description="Disordered" evidence="1">
    <location>
        <begin position="206"/>
        <end position="226"/>
    </location>
</feature>
<evidence type="ECO:0008006" key="5">
    <source>
        <dbReference type="Google" id="ProtNLM"/>
    </source>
</evidence>
<name>A0A6A6V4A8_9PLEO</name>